<feature type="compositionally biased region" description="Gly residues" evidence="1">
    <location>
        <begin position="338"/>
        <end position="350"/>
    </location>
</feature>
<reference evidence="3" key="1">
    <citation type="journal article" date="2014" name="Proc. Natl. Acad. Sci. U.S.A.">
        <title>Extensive sampling of basidiomycete genomes demonstrates inadequacy of the white-rot/brown-rot paradigm for wood decay fungi.</title>
        <authorList>
            <person name="Riley R."/>
            <person name="Salamov A.A."/>
            <person name="Brown D.W."/>
            <person name="Nagy L.G."/>
            <person name="Floudas D."/>
            <person name="Held B.W."/>
            <person name="Levasseur A."/>
            <person name="Lombard V."/>
            <person name="Morin E."/>
            <person name="Otillar R."/>
            <person name="Lindquist E.A."/>
            <person name="Sun H."/>
            <person name="LaButti K.M."/>
            <person name="Schmutz J."/>
            <person name="Jabbour D."/>
            <person name="Luo H."/>
            <person name="Baker S.E."/>
            <person name="Pisabarro A.G."/>
            <person name="Walton J.D."/>
            <person name="Blanchette R.A."/>
            <person name="Henrissat B."/>
            <person name="Martin F."/>
            <person name="Cullen D."/>
            <person name="Hibbett D.S."/>
            <person name="Grigoriev I.V."/>
        </authorList>
    </citation>
    <scope>NUCLEOTIDE SEQUENCE [LARGE SCALE GENOMIC DNA]</scope>
    <source>
        <strain evidence="3">MUCL 33604</strain>
    </source>
</reference>
<keyword evidence="3" id="KW-1185">Reference proteome</keyword>
<sequence>MARVRTPLIDLPGELLAQVLDPIIKRSDIRSLASTCRFFRDILVPDYLDCRQIETKLGENETAFWQKLATHPALSRIVRTLTIADLSNPGHGYSSEVYGHLITAIKSMSGLLSFRWDLQDTPIGDEDLWEVLRTSCPQLRHLKAYDGCEIGDYSIYESEIFAIENLEEFQFEQTSYELESMPSTDRLRAFLFASPNLRVLDFQWDLGYPTPLHDEEEYDRPDFTEIFRDGNWLRLTTLKLKLISCDCDVFNAFLSRHPSIEALSILDCIDPDAAYFLDVTAGSLPNLAAFSGSHDDALDVCQAGYPLRLVGNFILKQGGEDESSDRESEDDSQSDDGSGSGSEVGEGVGPGEDEADCSESGEEDRGDLEPVEKEGALEHALKNVAPTCRDVHVTLAEGGKEKLRELRQKFPGLRFHTYLALVTCD</sequence>
<dbReference type="EMBL" id="KL197729">
    <property type="protein sequence ID" value="KDQ54322.1"/>
    <property type="molecule type" value="Genomic_DNA"/>
</dbReference>
<feature type="compositionally biased region" description="Acidic residues" evidence="1">
    <location>
        <begin position="320"/>
        <end position="334"/>
    </location>
</feature>
<dbReference type="InterPro" id="IPR032675">
    <property type="entry name" value="LRR_dom_sf"/>
</dbReference>
<feature type="region of interest" description="Disordered" evidence="1">
    <location>
        <begin position="318"/>
        <end position="370"/>
    </location>
</feature>
<dbReference type="SUPFAM" id="SSF52047">
    <property type="entry name" value="RNI-like"/>
    <property type="match status" value="1"/>
</dbReference>
<feature type="compositionally biased region" description="Acidic residues" evidence="1">
    <location>
        <begin position="351"/>
        <end position="366"/>
    </location>
</feature>
<dbReference type="Gene3D" id="3.80.10.10">
    <property type="entry name" value="Ribonuclease Inhibitor"/>
    <property type="match status" value="1"/>
</dbReference>
<evidence type="ECO:0000313" key="3">
    <source>
        <dbReference type="Proteomes" id="UP000027265"/>
    </source>
</evidence>
<accession>A0A067PSP5</accession>
<dbReference type="Proteomes" id="UP000027265">
    <property type="component" value="Unassembled WGS sequence"/>
</dbReference>
<name>A0A067PSP5_9AGAM</name>
<proteinExistence type="predicted"/>
<organism evidence="2 3">
    <name type="scientific">Jaapia argillacea MUCL 33604</name>
    <dbReference type="NCBI Taxonomy" id="933084"/>
    <lineage>
        <taxon>Eukaryota</taxon>
        <taxon>Fungi</taxon>
        <taxon>Dikarya</taxon>
        <taxon>Basidiomycota</taxon>
        <taxon>Agaricomycotina</taxon>
        <taxon>Agaricomycetes</taxon>
        <taxon>Agaricomycetidae</taxon>
        <taxon>Jaapiales</taxon>
        <taxon>Jaapiaceae</taxon>
        <taxon>Jaapia</taxon>
    </lineage>
</organism>
<gene>
    <name evidence="2" type="ORF">JAAARDRAFT_72027</name>
</gene>
<dbReference type="InParanoid" id="A0A067PSP5"/>
<evidence type="ECO:0000313" key="2">
    <source>
        <dbReference type="EMBL" id="KDQ54322.1"/>
    </source>
</evidence>
<evidence type="ECO:0008006" key="4">
    <source>
        <dbReference type="Google" id="ProtNLM"/>
    </source>
</evidence>
<dbReference type="OrthoDB" id="3162794at2759"/>
<protein>
    <recommendedName>
        <fullName evidence="4">F-box domain-containing protein</fullName>
    </recommendedName>
</protein>
<dbReference type="HOGENOM" id="CLU_645664_0_0_1"/>
<evidence type="ECO:0000256" key="1">
    <source>
        <dbReference type="SAM" id="MobiDB-lite"/>
    </source>
</evidence>
<dbReference type="AlphaFoldDB" id="A0A067PSP5"/>